<reference evidence="3" key="1">
    <citation type="submission" date="2017-02" db="UniProtKB">
        <authorList>
            <consortium name="WormBaseParasite"/>
        </authorList>
    </citation>
    <scope>IDENTIFICATION</scope>
</reference>
<dbReference type="Proteomes" id="UP000267096">
    <property type="component" value="Unassembled WGS sequence"/>
</dbReference>
<organism evidence="3">
    <name type="scientific">Anisakis simplex</name>
    <name type="common">Herring worm</name>
    <dbReference type="NCBI Taxonomy" id="6269"/>
    <lineage>
        <taxon>Eukaryota</taxon>
        <taxon>Metazoa</taxon>
        <taxon>Ecdysozoa</taxon>
        <taxon>Nematoda</taxon>
        <taxon>Chromadorea</taxon>
        <taxon>Rhabditida</taxon>
        <taxon>Spirurina</taxon>
        <taxon>Ascaridomorpha</taxon>
        <taxon>Ascaridoidea</taxon>
        <taxon>Anisakidae</taxon>
        <taxon>Anisakis</taxon>
        <taxon>Anisakis simplex complex</taxon>
    </lineage>
</organism>
<proteinExistence type="predicted"/>
<dbReference type="OrthoDB" id="128536at2759"/>
<protein>
    <submittedName>
        <fullName evidence="3">Rubis-subs-bind domain-containing protein</fullName>
    </submittedName>
</protein>
<dbReference type="EMBL" id="UYRR01030977">
    <property type="protein sequence ID" value="VDK42079.1"/>
    <property type="molecule type" value="Genomic_DNA"/>
</dbReference>
<keyword evidence="2" id="KW-1185">Reference proteome</keyword>
<accession>A0A0M3JR77</accession>
<dbReference type="AlphaFoldDB" id="A0A0M3JR77"/>
<evidence type="ECO:0000313" key="1">
    <source>
        <dbReference type="EMBL" id="VDK42079.1"/>
    </source>
</evidence>
<name>A0A0M3JR77_ANISI</name>
<dbReference type="WBParaSite" id="ASIM_0001021401-mRNA-1">
    <property type="protein sequence ID" value="ASIM_0001021401-mRNA-1"/>
    <property type="gene ID" value="ASIM_0001021401"/>
</dbReference>
<evidence type="ECO:0000313" key="2">
    <source>
        <dbReference type="Proteomes" id="UP000267096"/>
    </source>
</evidence>
<sequence>MYSIRGSRQIFQLKTIVGLVGDFSRDVCDENESDADLLHELRFKVRPFLINLDEEMSACERLIRLNIDNARISEERVAWLLKFNKYQLEMRRMLAELSSAVYDDLERVLTLRHRGCLGLCPKKETVDNLYQMKLGMDRAKKLIIRERTDN</sequence>
<reference evidence="1 2" key="2">
    <citation type="submission" date="2018-11" db="EMBL/GenBank/DDBJ databases">
        <authorList>
            <consortium name="Pathogen Informatics"/>
        </authorList>
    </citation>
    <scope>NUCLEOTIDE SEQUENCE [LARGE SCALE GENOMIC DNA]</scope>
</reference>
<evidence type="ECO:0000313" key="3">
    <source>
        <dbReference type="WBParaSite" id="ASIM_0001021401-mRNA-1"/>
    </source>
</evidence>
<gene>
    <name evidence="1" type="ORF">ASIM_LOCUS9945</name>
</gene>